<name>A0ABQ6WWD3_9EURO</name>
<reference evidence="4 5" key="1">
    <citation type="submission" date="2019-04" db="EMBL/GenBank/DDBJ databases">
        <authorList>
            <consortium name="DOE Joint Genome Institute"/>
            <person name="Mondo S."/>
            <person name="Kjaerbolling I."/>
            <person name="Vesth T."/>
            <person name="Frisvad J.C."/>
            <person name="Nybo J.L."/>
            <person name="Theobald S."/>
            <person name="Kildgaard S."/>
            <person name="Isbrandt T."/>
            <person name="Kuo A."/>
            <person name="Sato A."/>
            <person name="Lyhne E.K."/>
            <person name="Kogle M.E."/>
            <person name="Wiebenga A."/>
            <person name="Kun R.S."/>
            <person name="Lubbers R.J."/>
            <person name="Makela M.R."/>
            <person name="Barry K."/>
            <person name="Chovatia M."/>
            <person name="Clum A."/>
            <person name="Daum C."/>
            <person name="Haridas S."/>
            <person name="He G."/>
            <person name="LaButti K."/>
            <person name="Lipzen A."/>
            <person name="Riley R."/>
            <person name="Salamov A."/>
            <person name="Simmons B.A."/>
            <person name="Magnuson J.K."/>
            <person name="Henrissat B."/>
            <person name="Mortensen U.H."/>
            <person name="Larsen T.O."/>
            <person name="Devries R.P."/>
            <person name="Grigoriev I.V."/>
            <person name="Machida M."/>
            <person name="Baker S.E."/>
            <person name="Andersen M.R."/>
            <person name="Cantor M.N."/>
            <person name="Hua S.X."/>
        </authorList>
    </citation>
    <scope>NUCLEOTIDE SEQUENCE [LARGE SCALE GENOMIC DNA]</scope>
    <source>
        <strain evidence="4 5">CBS 117616</strain>
    </source>
</reference>
<dbReference type="InterPro" id="IPR004827">
    <property type="entry name" value="bZIP"/>
</dbReference>
<feature type="domain" description="BZIP" evidence="3">
    <location>
        <begin position="155"/>
        <end position="219"/>
    </location>
</feature>
<dbReference type="SUPFAM" id="SSF57959">
    <property type="entry name" value="Leucine zipper domain"/>
    <property type="match status" value="1"/>
</dbReference>
<keyword evidence="1" id="KW-0175">Coiled coil</keyword>
<sequence>MANSLSADMRVASPPHHSQRSFLTIDYLRNMLIAMDHLKELVPPSSSMCINTSSQGSGAAGNIASLLSASSYLSPDQLARNTPHSNRQSPVYGGNGRLVAESVANVEMGDGMVVPALSKTTSQRTSQHRRRDSVTTVVLSPRKRGRPRKTEVRPTHDDREERRRLQIRQAQRAYRSRKEEALAKYEARIARLEGVLSKMSSAILSFSEHVAHTGALTSNPDLQSHLRATIETCRSCTAVLDQADDEGTMSRNCTPSADQSPFVLREKPAGEQSSLVTFQSTVPSSLSVSSNLVGRLNGFPMPLSPGSPLLFDTATVTAVDVTLFTRQLRMACAYHAYYSLRDTSFKLADLQRKFRFLLSMLNRERLTSYFEAAVQAPVHPSRLAEWQDIPFFSVGGAGTHYPRALSPNSIVGHPSPRFESRSPMQQEPLAAFSPDVHKEMSGVWFNIHDLEGFLQEKEVHLLTSPPSGSRQSLLQKTAIKASCLIRILVSTCICLGRSPGWRRLDVERALSMAAWT</sequence>
<evidence type="ECO:0000259" key="3">
    <source>
        <dbReference type="SMART" id="SM00338"/>
    </source>
</evidence>
<dbReference type="PANTHER" id="PTHR40618">
    <property type="entry name" value="B-ZIP TRANSCRIPTION FACTOR (EUROFUNG)-RELATED"/>
    <property type="match status" value="1"/>
</dbReference>
<proteinExistence type="predicted"/>
<dbReference type="EMBL" id="ML735701">
    <property type="protein sequence ID" value="KAE8421387.1"/>
    <property type="molecule type" value="Genomic_DNA"/>
</dbReference>
<evidence type="ECO:0000313" key="5">
    <source>
        <dbReference type="Proteomes" id="UP000325395"/>
    </source>
</evidence>
<dbReference type="Proteomes" id="UP000325395">
    <property type="component" value="Unassembled WGS sequence"/>
</dbReference>
<evidence type="ECO:0000256" key="1">
    <source>
        <dbReference type="SAM" id="Coils"/>
    </source>
</evidence>
<feature type="compositionally biased region" description="Basic and acidic residues" evidence="2">
    <location>
        <begin position="148"/>
        <end position="162"/>
    </location>
</feature>
<feature type="region of interest" description="Disordered" evidence="2">
    <location>
        <begin position="118"/>
        <end position="162"/>
    </location>
</feature>
<dbReference type="Gene3D" id="1.20.5.170">
    <property type="match status" value="1"/>
</dbReference>
<evidence type="ECO:0000313" key="4">
    <source>
        <dbReference type="EMBL" id="KAE8421387.1"/>
    </source>
</evidence>
<gene>
    <name evidence="4" type="ORF">BDV36DRAFT_247845</name>
</gene>
<dbReference type="CDD" id="cd14688">
    <property type="entry name" value="bZIP_YAP"/>
    <property type="match status" value="1"/>
</dbReference>
<keyword evidence="5" id="KW-1185">Reference proteome</keyword>
<dbReference type="SMART" id="SM00338">
    <property type="entry name" value="BRLZ"/>
    <property type="match status" value="1"/>
</dbReference>
<accession>A0ABQ6WWD3</accession>
<evidence type="ECO:0000256" key="2">
    <source>
        <dbReference type="SAM" id="MobiDB-lite"/>
    </source>
</evidence>
<protein>
    <recommendedName>
        <fullName evidence="3">BZIP domain-containing protein</fullName>
    </recommendedName>
</protein>
<organism evidence="4 5">
    <name type="scientific">Aspergillus pseudocaelatus</name>
    <dbReference type="NCBI Taxonomy" id="1825620"/>
    <lineage>
        <taxon>Eukaryota</taxon>
        <taxon>Fungi</taxon>
        <taxon>Dikarya</taxon>
        <taxon>Ascomycota</taxon>
        <taxon>Pezizomycotina</taxon>
        <taxon>Eurotiomycetes</taxon>
        <taxon>Eurotiomycetidae</taxon>
        <taxon>Eurotiales</taxon>
        <taxon>Aspergillaceae</taxon>
        <taxon>Aspergillus</taxon>
        <taxon>Aspergillus subgen. Circumdati</taxon>
    </lineage>
</organism>
<dbReference type="InterPro" id="IPR046347">
    <property type="entry name" value="bZIP_sf"/>
</dbReference>
<feature type="coiled-coil region" evidence="1">
    <location>
        <begin position="175"/>
        <end position="202"/>
    </location>
</feature>
<dbReference type="PANTHER" id="PTHR40618:SF1">
    <property type="entry name" value="B-ZIP TRANSCRIPTION FACTOR (EUROFUNG)"/>
    <property type="match status" value="1"/>
</dbReference>